<comment type="caution">
    <text evidence="1">The sequence shown here is derived from an EMBL/GenBank/DDBJ whole genome shotgun (WGS) entry which is preliminary data.</text>
</comment>
<evidence type="ECO:0000313" key="2">
    <source>
        <dbReference type="Proteomes" id="UP000236488"/>
    </source>
</evidence>
<dbReference type="InterPro" id="IPR009412">
    <property type="entry name" value="DUF1062"/>
</dbReference>
<evidence type="ECO:0000313" key="1">
    <source>
        <dbReference type="EMBL" id="PNV65577.1"/>
    </source>
</evidence>
<sequence length="186" mass="19769">MKTIQWRVGATSAPAALRPCGACGAEARFESTGRFRVNAQKKRLDVWLIYRCVSCGSVWNCAVVSRGRPGGVGRELLERFMGNDPGLALECALDAGLLKGNGARRGPVDFAVEGELPGDEDCRVEIHAEGLSGIRLAAVLRAKLGLSRSELEQLVGAGDVACADGADALAAKLRPHRAVMVRARRC</sequence>
<accession>A0A2K2U5J2</accession>
<keyword evidence="2" id="KW-1185">Reference proteome</keyword>
<dbReference type="Pfam" id="PF06353">
    <property type="entry name" value="DUF1062"/>
    <property type="match status" value="1"/>
</dbReference>
<dbReference type="EMBL" id="PPEL01000024">
    <property type="protein sequence ID" value="PNV65577.1"/>
    <property type="molecule type" value="Genomic_DNA"/>
</dbReference>
<gene>
    <name evidence="1" type="ORF">C2L80_05800</name>
</gene>
<reference evidence="1 2" key="1">
    <citation type="journal article" date="2018" name="Int. J. Syst. Evol. Microbiol.">
        <title>Rubneribacter badeniensis gen. nov., sp. nov. and Enteroscipio rubneri gen. nov., sp. nov., new members of the Eggerthellaceae isolated from human faeces.</title>
        <authorList>
            <person name="Danylec N."/>
            <person name="Gobl A."/>
            <person name="Stoll D.A."/>
            <person name="Hetzer B."/>
            <person name="Kulling S.E."/>
            <person name="Huch M."/>
        </authorList>
    </citation>
    <scope>NUCLEOTIDE SEQUENCE [LARGE SCALE GENOMIC DNA]</scope>
    <source>
        <strain evidence="1 2">ResAG-85</strain>
    </source>
</reference>
<proteinExistence type="predicted"/>
<dbReference type="Proteomes" id="UP000236488">
    <property type="component" value="Unassembled WGS sequence"/>
</dbReference>
<protein>
    <submittedName>
        <fullName evidence="1">DUF1062 domain-containing protein</fullName>
    </submittedName>
</protein>
<organism evidence="1 2">
    <name type="scientific">Rubneribacter badeniensis</name>
    <dbReference type="NCBI Taxonomy" id="2070688"/>
    <lineage>
        <taxon>Bacteria</taxon>
        <taxon>Bacillati</taxon>
        <taxon>Actinomycetota</taxon>
        <taxon>Coriobacteriia</taxon>
        <taxon>Eggerthellales</taxon>
        <taxon>Eggerthellaceae</taxon>
        <taxon>Rubneribacter</taxon>
    </lineage>
</organism>
<name>A0A2K2U5J2_9ACTN</name>
<dbReference type="AlphaFoldDB" id="A0A2K2U5J2"/>